<evidence type="ECO:0000256" key="2">
    <source>
        <dbReference type="SAM" id="MobiDB-lite"/>
    </source>
</evidence>
<proteinExistence type="predicted"/>
<keyword evidence="5" id="KW-1185">Reference proteome</keyword>
<evidence type="ECO:0000313" key="4">
    <source>
        <dbReference type="EMBL" id="CAI2386561.1"/>
    </source>
</evidence>
<dbReference type="InterPro" id="IPR051712">
    <property type="entry name" value="ARTD-AVP"/>
</dbReference>
<dbReference type="Proteomes" id="UP001295684">
    <property type="component" value="Unassembled WGS sequence"/>
</dbReference>
<feature type="domain" description="PARP catalytic" evidence="3">
    <location>
        <begin position="367"/>
        <end position="591"/>
    </location>
</feature>
<sequence>MPCLGLLLRHQKASATFYLEVILVSIVERVKMVEKTFTCKQVIFQESKNSYKKLTGEPRPKADAVLTNQVKKRDRKTDPSEASPSMAEETSQSGRLKSYTSESKQKCFAILRVRAHYYKLIMAPGLEEMITERVESCLELQSDDRMSNPRYFPYGKNYTGRIKIRDQAPISCLGIKITSNTIENTISFVTEKACKFKTRELERFIGSLRLSLDGFQSELHLYESALEKGIPHLWFNIDHLGRVSDAVSQKRQDILNKDKPEAPKQTLPPSAMAYSSLQNFCGGGGMLGSGAIPLGSCTSLPNMTLPTTPLVNSDFTDSDSDEKYIFSGKTYCYKKYRKKMIKSYLTKEILKSQIRLKPSFKDMVQNCPESWTNAHLLGFKTSMYYTIDLDLTSREAHKIIREVNRGSESIKLDIIKIEKIHNLLAFDKYQQQKALLELKYPEDKEIEKYLFHGTKNNDPELIMSSEVGFDVRYSDNGSLGRGTYFSSTFMHSHGCAYKDQIRDKTYHQVFFARVLTGKQATNQPSIRGVEPPIDPKTGLKYDSMASDIQNGKQHVVYENGRSYPEYCITYTVDDPNCTDEDYSGYFSNAGIYATSPISSGIPSNTFPPFSNLQFLTRPPPFLPPRYLNEIQPLNPFQNSNRNS</sequence>
<dbReference type="InterPro" id="IPR012317">
    <property type="entry name" value="Poly(ADP-ribose)pol_cat_dom"/>
</dbReference>
<comment type="caution">
    <text evidence="4">The sequence shown here is derived from an EMBL/GenBank/DDBJ whole genome shotgun (WGS) entry which is preliminary data.</text>
</comment>
<dbReference type="AlphaFoldDB" id="A0AAD1Y702"/>
<dbReference type="GO" id="GO:1990404">
    <property type="term" value="F:NAD+-protein mono-ADP-ribosyltransferase activity"/>
    <property type="evidence" value="ECO:0007669"/>
    <property type="project" value="TreeGrafter"/>
</dbReference>
<dbReference type="EC" id="2.4.2.-" evidence="1"/>
<keyword evidence="1" id="KW-0520">NAD</keyword>
<name>A0AAD1Y702_EUPCR</name>
<gene>
    <name evidence="4" type="ORF">ECRASSUSDP1_LOCUS28183</name>
</gene>
<dbReference type="EMBL" id="CAMPGE010029083">
    <property type="protein sequence ID" value="CAI2386561.1"/>
    <property type="molecule type" value="Genomic_DNA"/>
</dbReference>
<accession>A0AAD1Y702</accession>
<organism evidence="4 5">
    <name type="scientific">Euplotes crassus</name>
    <dbReference type="NCBI Taxonomy" id="5936"/>
    <lineage>
        <taxon>Eukaryota</taxon>
        <taxon>Sar</taxon>
        <taxon>Alveolata</taxon>
        <taxon>Ciliophora</taxon>
        <taxon>Intramacronucleata</taxon>
        <taxon>Spirotrichea</taxon>
        <taxon>Hypotrichia</taxon>
        <taxon>Euplotida</taxon>
        <taxon>Euplotidae</taxon>
        <taxon>Moneuplotes</taxon>
    </lineage>
</organism>
<feature type="region of interest" description="Disordered" evidence="2">
    <location>
        <begin position="54"/>
        <end position="98"/>
    </location>
</feature>
<dbReference type="GO" id="GO:0003950">
    <property type="term" value="F:NAD+ poly-ADP-ribosyltransferase activity"/>
    <property type="evidence" value="ECO:0007669"/>
    <property type="project" value="UniProtKB-UniRule"/>
</dbReference>
<keyword evidence="1" id="KW-0328">Glycosyltransferase</keyword>
<reference evidence="4" key="1">
    <citation type="submission" date="2023-07" db="EMBL/GenBank/DDBJ databases">
        <authorList>
            <consortium name="AG Swart"/>
            <person name="Singh M."/>
            <person name="Singh A."/>
            <person name="Seah K."/>
            <person name="Emmerich C."/>
        </authorList>
    </citation>
    <scope>NUCLEOTIDE SEQUENCE</scope>
    <source>
        <strain evidence="4">DP1</strain>
    </source>
</reference>
<evidence type="ECO:0000259" key="3">
    <source>
        <dbReference type="PROSITE" id="PS51059"/>
    </source>
</evidence>
<evidence type="ECO:0000313" key="5">
    <source>
        <dbReference type="Proteomes" id="UP001295684"/>
    </source>
</evidence>
<dbReference type="PANTHER" id="PTHR45740:SF2">
    <property type="entry name" value="POLY [ADP-RIBOSE] POLYMERASE"/>
    <property type="match status" value="1"/>
</dbReference>
<feature type="compositionally biased region" description="Polar residues" evidence="2">
    <location>
        <begin position="80"/>
        <end position="98"/>
    </location>
</feature>
<dbReference type="Pfam" id="PF00644">
    <property type="entry name" value="PARP"/>
    <property type="match status" value="1"/>
</dbReference>
<dbReference type="PANTHER" id="PTHR45740">
    <property type="entry name" value="POLY [ADP-RIBOSE] POLYMERASE"/>
    <property type="match status" value="1"/>
</dbReference>
<protein>
    <recommendedName>
        <fullName evidence="1">Poly [ADP-ribose] polymerase</fullName>
        <shortName evidence="1">PARP</shortName>
        <ecNumber evidence="1">2.4.2.-</ecNumber>
    </recommendedName>
</protein>
<dbReference type="PROSITE" id="PS51059">
    <property type="entry name" value="PARP_CATALYTIC"/>
    <property type="match status" value="1"/>
</dbReference>
<keyword evidence="1" id="KW-0808">Transferase</keyword>
<dbReference type="SUPFAM" id="SSF56399">
    <property type="entry name" value="ADP-ribosylation"/>
    <property type="match status" value="1"/>
</dbReference>
<evidence type="ECO:0000256" key="1">
    <source>
        <dbReference type="RuleBase" id="RU362114"/>
    </source>
</evidence>
<dbReference type="Gene3D" id="3.90.228.10">
    <property type="match status" value="1"/>
</dbReference>
<dbReference type="GO" id="GO:0005634">
    <property type="term" value="C:nucleus"/>
    <property type="evidence" value="ECO:0007669"/>
    <property type="project" value="TreeGrafter"/>
</dbReference>